<dbReference type="Gene3D" id="3.90.550.10">
    <property type="entry name" value="Spore Coat Polysaccharide Biosynthesis Protein SpsA, Chain A"/>
    <property type="match status" value="1"/>
</dbReference>
<dbReference type="AlphaFoldDB" id="A0A6J7E702"/>
<sequence>MIAFASAVADPAAYRRFAGPGVERTAESDSPVITFMDAGGPGRTLNLILQEAARLPGLEALVLIDDHTEIVDRTFCTKVRELFADPQVAISGCIGGSDFRGIAWWTGTVRGASIIQIHHDSAGGELTAFDWGPAPDPAGAVDAIADLLMVLSPWAVTNLRFDESLPSRLGLGIDLCLQARAAGRTVRTAPFEVVSHRPLEPLQPEQQEEWVLAHRAAAERSEDAADPDSEAWKERARRAEARREAARLHYYFTDLHYDAQRLRLLRRVKALPLGHLHNLARRTRDTLRDL</sequence>
<protein>
    <submittedName>
        <fullName evidence="1">Unannotated protein</fullName>
    </submittedName>
</protein>
<dbReference type="SUPFAM" id="SSF53448">
    <property type="entry name" value="Nucleotide-diphospho-sugar transferases"/>
    <property type="match status" value="1"/>
</dbReference>
<evidence type="ECO:0000313" key="1">
    <source>
        <dbReference type="EMBL" id="CAB4876880.1"/>
    </source>
</evidence>
<dbReference type="InterPro" id="IPR029044">
    <property type="entry name" value="Nucleotide-diphossugar_trans"/>
</dbReference>
<accession>A0A6J7E702</accession>
<proteinExistence type="predicted"/>
<reference evidence="1" key="1">
    <citation type="submission" date="2020-05" db="EMBL/GenBank/DDBJ databases">
        <authorList>
            <person name="Chiriac C."/>
            <person name="Salcher M."/>
            <person name="Ghai R."/>
            <person name="Kavagutti S V."/>
        </authorList>
    </citation>
    <scope>NUCLEOTIDE SEQUENCE</scope>
</reference>
<dbReference type="EMBL" id="CAFBLQ010000113">
    <property type="protein sequence ID" value="CAB4876880.1"/>
    <property type="molecule type" value="Genomic_DNA"/>
</dbReference>
<gene>
    <name evidence="1" type="ORF">UFOPK3423_01048</name>
</gene>
<name>A0A6J7E702_9ZZZZ</name>
<organism evidence="1">
    <name type="scientific">freshwater metagenome</name>
    <dbReference type="NCBI Taxonomy" id="449393"/>
    <lineage>
        <taxon>unclassified sequences</taxon>
        <taxon>metagenomes</taxon>
        <taxon>ecological metagenomes</taxon>
    </lineage>
</organism>